<comment type="caution">
    <text evidence="3">The sequence shown here is derived from an EMBL/GenBank/DDBJ whole genome shotgun (WGS) entry which is preliminary data.</text>
</comment>
<comment type="similarity">
    <text evidence="1">Belongs to the AHA1 family.</text>
</comment>
<name>A0A849BPN1_9NOCA</name>
<dbReference type="Gene3D" id="3.30.530.20">
    <property type="match status" value="1"/>
</dbReference>
<evidence type="ECO:0000259" key="2">
    <source>
        <dbReference type="Pfam" id="PF08327"/>
    </source>
</evidence>
<dbReference type="SUPFAM" id="SSF55961">
    <property type="entry name" value="Bet v1-like"/>
    <property type="match status" value="1"/>
</dbReference>
<proteinExistence type="inferred from homology"/>
<sequence>MPLPDRIERTLELHHPPDKVWNALTTAEGLGSWFGSRAEIDDLCPGGTVRVWWDDDGPHTLSIQTVEPPRRFAFTWPIEGLPPSDPRRTHVEISLAPTPTGTRLMVVDTGFAQLPDHLANAYEGNVSGWTTELAELAEYLDAAA</sequence>
<gene>
    <name evidence="3" type="ORF">HLB23_01270</name>
</gene>
<evidence type="ECO:0000313" key="3">
    <source>
        <dbReference type="EMBL" id="NNH68523.1"/>
    </source>
</evidence>
<evidence type="ECO:0000313" key="4">
    <source>
        <dbReference type="Proteomes" id="UP000586827"/>
    </source>
</evidence>
<protein>
    <submittedName>
        <fullName evidence="3">ATPase</fullName>
    </submittedName>
</protein>
<dbReference type="AlphaFoldDB" id="A0A849BPN1"/>
<dbReference type="Pfam" id="PF08327">
    <property type="entry name" value="AHSA1"/>
    <property type="match status" value="1"/>
</dbReference>
<evidence type="ECO:0000256" key="1">
    <source>
        <dbReference type="ARBA" id="ARBA00006817"/>
    </source>
</evidence>
<dbReference type="InterPro" id="IPR023393">
    <property type="entry name" value="START-like_dom_sf"/>
</dbReference>
<feature type="domain" description="Activator of Hsp90 ATPase homologue 1/2-like C-terminal" evidence="2">
    <location>
        <begin position="15"/>
        <end position="140"/>
    </location>
</feature>
<dbReference type="EMBL" id="JABELX010000001">
    <property type="protein sequence ID" value="NNH68523.1"/>
    <property type="molecule type" value="Genomic_DNA"/>
</dbReference>
<keyword evidence="4" id="KW-1185">Reference proteome</keyword>
<accession>A0A849BPN1</accession>
<reference evidence="3 4" key="1">
    <citation type="submission" date="2020-05" db="EMBL/GenBank/DDBJ databases">
        <title>MicrobeNet Type strains.</title>
        <authorList>
            <person name="Nicholson A.C."/>
        </authorList>
    </citation>
    <scope>NUCLEOTIDE SEQUENCE [LARGE SCALE GENOMIC DNA]</scope>
    <source>
        <strain evidence="3 4">JCM 3224</strain>
    </source>
</reference>
<dbReference type="InterPro" id="IPR013538">
    <property type="entry name" value="ASHA1/2-like_C"/>
</dbReference>
<organism evidence="3 4">
    <name type="scientific">Nocardia uniformis</name>
    <dbReference type="NCBI Taxonomy" id="53432"/>
    <lineage>
        <taxon>Bacteria</taxon>
        <taxon>Bacillati</taxon>
        <taxon>Actinomycetota</taxon>
        <taxon>Actinomycetes</taxon>
        <taxon>Mycobacteriales</taxon>
        <taxon>Nocardiaceae</taxon>
        <taxon>Nocardia</taxon>
    </lineage>
</organism>
<dbReference type="Proteomes" id="UP000586827">
    <property type="component" value="Unassembled WGS sequence"/>
</dbReference>